<protein>
    <submittedName>
        <fullName evidence="1">Uncharacterized protein</fullName>
    </submittedName>
</protein>
<proteinExistence type="predicted"/>
<dbReference type="RefSeq" id="WP_320326042.1">
    <property type="nucleotide sequence ID" value="NZ_JALBUS010000012.1"/>
</dbReference>
<dbReference type="Proteomes" id="UP001285244">
    <property type="component" value="Unassembled WGS sequence"/>
</dbReference>
<reference evidence="1 2" key="1">
    <citation type="submission" date="2022-03" db="EMBL/GenBank/DDBJ databases">
        <title>Novel taxa within the pig intestine.</title>
        <authorList>
            <person name="Wylensek D."/>
            <person name="Bishof K."/>
            <person name="Afrizal A."/>
            <person name="Clavel T."/>
        </authorList>
    </citation>
    <scope>NUCLEOTIDE SEQUENCE [LARGE SCALE GENOMIC DNA]</scope>
    <source>
        <strain evidence="1 2">Cla-KB-P134</strain>
    </source>
</reference>
<accession>A0ABU4WMH0</accession>
<name>A0ABU4WMH0_9FIRM</name>
<evidence type="ECO:0000313" key="1">
    <source>
        <dbReference type="EMBL" id="MDX8417766.1"/>
    </source>
</evidence>
<evidence type="ECO:0000313" key="2">
    <source>
        <dbReference type="Proteomes" id="UP001285244"/>
    </source>
</evidence>
<comment type="caution">
    <text evidence="1">The sequence shown here is derived from an EMBL/GenBank/DDBJ whole genome shotgun (WGS) entry which is preliminary data.</text>
</comment>
<keyword evidence="2" id="KW-1185">Reference proteome</keyword>
<organism evidence="1 2">
    <name type="scientific">Absicoccus intestinalis</name>
    <dbReference type="NCBI Taxonomy" id="2926319"/>
    <lineage>
        <taxon>Bacteria</taxon>
        <taxon>Bacillati</taxon>
        <taxon>Bacillota</taxon>
        <taxon>Erysipelotrichia</taxon>
        <taxon>Erysipelotrichales</taxon>
        <taxon>Erysipelotrichaceae</taxon>
        <taxon>Absicoccus</taxon>
    </lineage>
</organism>
<dbReference type="EMBL" id="JALBUS010000012">
    <property type="protein sequence ID" value="MDX8417766.1"/>
    <property type="molecule type" value="Genomic_DNA"/>
</dbReference>
<sequence length="87" mass="10392">MVVLRNLKRKDNIVEYDYFPEDAGDRGHVVYDIDKKEVISKKLAKRDTVYDGYTRYFFYSVLCLERAIETKDYVNGGFKEEYIAMWS</sequence>
<gene>
    <name evidence="1" type="ORF">MOZ64_07915</name>
</gene>